<accession>A0A5F8HE57</accession>
<dbReference type="Bgee" id="ENSMODG00000045515">
    <property type="expression patterns" value="Expressed in lung and 4 other cell types or tissues"/>
</dbReference>
<organism evidence="2 3">
    <name type="scientific">Monodelphis domestica</name>
    <name type="common">Gray short-tailed opossum</name>
    <dbReference type="NCBI Taxonomy" id="13616"/>
    <lineage>
        <taxon>Eukaryota</taxon>
        <taxon>Metazoa</taxon>
        <taxon>Chordata</taxon>
        <taxon>Craniata</taxon>
        <taxon>Vertebrata</taxon>
        <taxon>Euteleostomi</taxon>
        <taxon>Mammalia</taxon>
        <taxon>Metatheria</taxon>
        <taxon>Didelphimorphia</taxon>
        <taxon>Didelphidae</taxon>
        <taxon>Monodelphis</taxon>
    </lineage>
</organism>
<evidence type="ECO:0000313" key="2">
    <source>
        <dbReference type="Ensembl" id="ENSMODP00000058118.1"/>
    </source>
</evidence>
<feature type="compositionally biased region" description="Basic and acidic residues" evidence="1">
    <location>
        <begin position="7"/>
        <end position="21"/>
    </location>
</feature>
<dbReference type="Ensembl" id="ENSMODT00000068782.1">
    <property type="protein sequence ID" value="ENSMODP00000058118.1"/>
    <property type="gene ID" value="ENSMODG00000045515.1"/>
</dbReference>
<reference evidence="2" key="2">
    <citation type="submission" date="2025-08" db="UniProtKB">
        <authorList>
            <consortium name="Ensembl"/>
        </authorList>
    </citation>
    <scope>IDENTIFICATION</scope>
</reference>
<proteinExistence type="predicted"/>
<dbReference type="Proteomes" id="UP000002280">
    <property type="component" value="Chromosome 1"/>
</dbReference>
<dbReference type="STRING" id="13616.ENSMODP00000058118"/>
<reference evidence="2 3" key="1">
    <citation type="journal article" date="2007" name="Nature">
        <title>Genome of the marsupial Monodelphis domestica reveals innovation in non-coding sequences.</title>
        <authorList>
            <person name="Mikkelsen T.S."/>
            <person name="Wakefield M.J."/>
            <person name="Aken B."/>
            <person name="Amemiya C.T."/>
            <person name="Chang J.L."/>
            <person name="Duke S."/>
            <person name="Garber M."/>
            <person name="Gentles A.J."/>
            <person name="Goodstadt L."/>
            <person name="Heger A."/>
            <person name="Jurka J."/>
            <person name="Kamal M."/>
            <person name="Mauceli E."/>
            <person name="Searle S.M."/>
            <person name="Sharpe T."/>
            <person name="Baker M.L."/>
            <person name="Batzer M.A."/>
            <person name="Benos P.V."/>
            <person name="Belov K."/>
            <person name="Clamp M."/>
            <person name="Cook A."/>
            <person name="Cuff J."/>
            <person name="Das R."/>
            <person name="Davidow L."/>
            <person name="Deakin J.E."/>
            <person name="Fazzari M.J."/>
            <person name="Glass J.L."/>
            <person name="Grabherr M."/>
            <person name="Greally J.M."/>
            <person name="Gu W."/>
            <person name="Hore T.A."/>
            <person name="Huttley G.A."/>
            <person name="Kleber M."/>
            <person name="Jirtle R.L."/>
            <person name="Koina E."/>
            <person name="Lee J.T."/>
            <person name="Mahony S."/>
            <person name="Marra M.A."/>
            <person name="Miller R.D."/>
            <person name="Nicholls R.D."/>
            <person name="Oda M."/>
            <person name="Papenfuss A.T."/>
            <person name="Parra Z.E."/>
            <person name="Pollock D.D."/>
            <person name="Ray D.A."/>
            <person name="Schein J.E."/>
            <person name="Speed T.P."/>
            <person name="Thompson K."/>
            <person name="VandeBerg J.L."/>
            <person name="Wade C.M."/>
            <person name="Walker J.A."/>
            <person name="Waters P.D."/>
            <person name="Webber C."/>
            <person name="Weidman J.R."/>
            <person name="Xie X."/>
            <person name="Zody M.C."/>
            <person name="Baldwin J."/>
            <person name="Abdouelleil A."/>
            <person name="Abdulkadir J."/>
            <person name="Abebe A."/>
            <person name="Abera B."/>
            <person name="Abreu J."/>
            <person name="Acer S.C."/>
            <person name="Aftuck L."/>
            <person name="Alexander A."/>
            <person name="An P."/>
            <person name="Anderson E."/>
            <person name="Anderson S."/>
            <person name="Arachi H."/>
            <person name="Azer M."/>
            <person name="Bachantsang P."/>
            <person name="Barry A."/>
            <person name="Bayul T."/>
            <person name="Berlin A."/>
            <person name="Bessette D."/>
            <person name="Bloom T."/>
            <person name="Bloom T."/>
            <person name="Boguslavskiy L."/>
            <person name="Bonnet C."/>
            <person name="Boukhgalter B."/>
            <person name="Bourzgui I."/>
            <person name="Brown A."/>
            <person name="Cahill P."/>
            <person name="Channer S."/>
            <person name="Cheshatsang Y."/>
            <person name="Chuda L."/>
            <person name="Citroen M."/>
            <person name="Collymore A."/>
            <person name="Cooke P."/>
            <person name="Costello M."/>
            <person name="D'Aco K."/>
            <person name="Daza R."/>
            <person name="De Haan G."/>
            <person name="DeGray S."/>
            <person name="DeMaso C."/>
            <person name="Dhargay N."/>
            <person name="Dooley K."/>
            <person name="Dooley E."/>
            <person name="Doricent M."/>
            <person name="Dorje P."/>
            <person name="Dorjee K."/>
            <person name="Dupes A."/>
            <person name="Elong R."/>
            <person name="Falk J."/>
            <person name="Farina A."/>
            <person name="Faro S."/>
            <person name="Ferguson D."/>
            <person name="Fisher S."/>
            <person name="Foley C.D."/>
            <person name="Franke A."/>
            <person name="Friedrich D."/>
            <person name="Gadbois L."/>
            <person name="Gearin G."/>
            <person name="Gearin C.R."/>
            <person name="Giannoukos G."/>
            <person name="Goode T."/>
            <person name="Graham J."/>
            <person name="Grandbois E."/>
            <person name="Grewal S."/>
            <person name="Gyaltsen K."/>
            <person name="Hafez N."/>
            <person name="Hagos B."/>
            <person name="Hall J."/>
            <person name="Henson C."/>
            <person name="Hollinger A."/>
            <person name="Honan T."/>
            <person name="Huard M.D."/>
            <person name="Hughes L."/>
            <person name="Hurhula B."/>
            <person name="Husby M.E."/>
            <person name="Kamat A."/>
            <person name="Kanga B."/>
            <person name="Kashin S."/>
            <person name="Khazanovich D."/>
            <person name="Kisner P."/>
            <person name="Lance K."/>
            <person name="Lara M."/>
            <person name="Lee W."/>
            <person name="Lennon N."/>
            <person name="Letendre F."/>
            <person name="LeVine R."/>
            <person name="Lipovsky A."/>
            <person name="Liu X."/>
            <person name="Liu J."/>
            <person name="Liu S."/>
            <person name="Lokyitsang T."/>
            <person name="Lokyitsang Y."/>
            <person name="Lubonja R."/>
            <person name="Lui A."/>
            <person name="MacDonald P."/>
            <person name="Magnisalis V."/>
            <person name="Maru K."/>
            <person name="Matthews C."/>
            <person name="McCusker W."/>
            <person name="McDonough S."/>
            <person name="Mehta T."/>
            <person name="Meldrim J."/>
            <person name="Meneus L."/>
            <person name="Mihai O."/>
            <person name="Mihalev A."/>
            <person name="Mihova T."/>
            <person name="Mittelman R."/>
            <person name="Mlenga V."/>
            <person name="Montmayeur A."/>
            <person name="Mulrain L."/>
            <person name="Navidi A."/>
            <person name="Naylor J."/>
            <person name="Negash T."/>
            <person name="Nguyen T."/>
            <person name="Nguyen N."/>
            <person name="Nicol R."/>
            <person name="Norbu C."/>
            <person name="Norbu N."/>
            <person name="Novod N."/>
            <person name="O'Neill B."/>
            <person name="Osman S."/>
            <person name="Markiewicz E."/>
            <person name="Oyono O.L."/>
            <person name="Patti C."/>
            <person name="Phunkhang P."/>
            <person name="Pierre F."/>
            <person name="Priest M."/>
            <person name="Raghuraman S."/>
            <person name="Rege F."/>
            <person name="Reyes R."/>
            <person name="Rise C."/>
            <person name="Rogov P."/>
            <person name="Ross K."/>
            <person name="Ryan E."/>
            <person name="Settipalli S."/>
            <person name="Shea T."/>
            <person name="Sherpa N."/>
            <person name="Shi L."/>
            <person name="Shih D."/>
            <person name="Sparrow T."/>
            <person name="Spaulding J."/>
            <person name="Stalker J."/>
            <person name="Stange-Thomann N."/>
            <person name="Stavropoulos S."/>
            <person name="Stone C."/>
            <person name="Strader C."/>
            <person name="Tesfaye S."/>
            <person name="Thomson T."/>
            <person name="Thoulutsang Y."/>
            <person name="Thoulutsang D."/>
            <person name="Topham K."/>
            <person name="Topping I."/>
            <person name="Tsamla T."/>
            <person name="Vassiliev H."/>
            <person name="Vo A."/>
            <person name="Wangchuk T."/>
            <person name="Wangdi T."/>
            <person name="Weiand M."/>
            <person name="Wilkinson J."/>
            <person name="Wilson A."/>
            <person name="Yadav S."/>
            <person name="Young G."/>
            <person name="Yu Q."/>
            <person name="Zembek L."/>
            <person name="Zhong D."/>
            <person name="Zimmer A."/>
            <person name="Zwirko Z."/>
            <person name="Jaffe D.B."/>
            <person name="Alvarez P."/>
            <person name="Brockman W."/>
            <person name="Butler J."/>
            <person name="Chin C."/>
            <person name="Gnerre S."/>
            <person name="MacCallum I."/>
            <person name="Graves J.A."/>
            <person name="Ponting C.P."/>
            <person name="Breen M."/>
            <person name="Samollow P.B."/>
            <person name="Lander E.S."/>
            <person name="Lindblad-Toh K."/>
        </authorList>
    </citation>
    <scope>NUCLEOTIDE SEQUENCE [LARGE SCALE GENOMIC DNA]</scope>
</reference>
<keyword evidence="3" id="KW-1185">Reference proteome</keyword>
<sequence length="64" mass="7380">MSMSLKKLVEESPEKNQPEVDMCHRDISNMLEVHGFTSMADTCRQTQSLQRRIMTNQRRSAGNP</sequence>
<name>A0A5F8HE57_MONDO</name>
<dbReference type="AlphaFoldDB" id="A0A5F8HE57"/>
<feature type="region of interest" description="Disordered" evidence="1">
    <location>
        <begin position="1"/>
        <end position="21"/>
    </location>
</feature>
<evidence type="ECO:0000256" key="1">
    <source>
        <dbReference type="SAM" id="MobiDB-lite"/>
    </source>
</evidence>
<dbReference type="GeneTree" id="ENSGT00960000189936"/>
<evidence type="ECO:0000313" key="3">
    <source>
        <dbReference type="Proteomes" id="UP000002280"/>
    </source>
</evidence>
<dbReference type="InParanoid" id="A0A5F8HE57"/>
<reference evidence="2" key="3">
    <citation type="submission" date="2025-09" db="UniProtKB">
        <authorList>
            <consortium name="Ensembl"/>
        </authorList>
    </citation>
    <scope>IDENTIFICATION</scope>
</reference>
<protein>
    <submittedName>
        <fullName evidence="2">Uncharacterized protein</fullName>
    </submittedName>
</protein>